<reference evidence="8 9" key="1">
    <citation type="submission" date="2018-12" db="EMBL/GenBank/DDBJ databases">
        <authorList>
            <consortium name="Pathogen Informatics"/>
        </authorList>
    </citation>
    <scope>NUCLEOTIDE SEQUENCE [LARGE SCALE GENOMIC DNA]</scope>
    <source>
        <strain evidence="8 9">NCTC12871</strain>
    </source>
</reference>
<dbReference type="InterPro" id="IPR050682">
    <property type="entry name" value="ModA/WtpA"/>
</dbReference>
<feature type="signal peptide" evidence="7">
    <location>
        <begin position="1"/>
        <end position="23"/>
    </location>
</feature>
<dbReference type="FunFam" id="3.40.190.10:FF:000035">
    <property type="entry name" value="Molybdate ABC transporter substrate-binding protein"/>
    <property type="match status" value="1"/>
</dbReference>
<keyword evidence="2 6" id="KW-0500">Molybdenum</keyword>
<comment type="subunit">
    <text evidence="5">The complex is composed of two ATP-binding proteins (ModC), two transmembrane proteins (ModB) and a solute-binding protein (ModA).</text>
</comment>
<feature type="binding site" evidence="6">
    <location>
        <position position="32"/>
    </location>
    <ligand>
        <name>molybdate</name>
        <dbReference type="ChEBI" id="CHEBI:36264"/>
    </ligand>
</feature>
<evidence type="ECO:0000256" key="6">
    <source>
        <dbReference type="PIRSR" id="PIRSR004846-1"/>
    </source>
</evidence>
<dbReference type="OrthoDB" id="9785015at2"/>
<dbReference type="Pfam" id="PF13531">
    <property type="entry name" value="SBP_bac_11"/>
    <property type="match status" value="1"/>
</dbReference>
<evidence type="ECO:0000313" key="8">
    <source>
        <dbReference type="EMBL" id="VEJ08649.1"/>
    </source>
</evidence>
<feature type="binding site" evidence="6">
    <location>
        <position position="190"/>
    </location>
    <ligand>
        <name>molybdate</name>
        <dbReference type="ChEBI" id="CHEBI:36264"/>
    </ligand>
</feature>
<dbReference type="NCBIfam" id="TIGR01256">
    <property type="entry name" value="modA"/>
    <property type="match status" value="1"/>
</dbReference>
<dbReference type="GO" id="GO:0030973">
    <property type="term" value="F:molybdate ion binding"/>
    <property type="evidence" value="ECO:0007669"/>
    <property type="project" value="TreeGrafter"/>
</dbReference>
<dbReference type="InterPro" id="IPR005950">
    <property type="entry name" value="ModA"/>
</dbReference>
<dbReference type="Gene3D" id="3.40.190.10">
    <property type="entry name" value="Periplasmic binding protein-like II"/>
    <property type="match status" value="2"/>
</dbReference>
<dbReference type="GO" id="GO:0046872">
    <property type="term" value="F:metal ion binding"/>
    <property type="evidence" value="ECO:0007669"/>
    <property type="project" value="UniProtKB-KW"/>
</dbReference>
<dbReference type="PIRSF" id="PIRSF004846">
    <property type="entry name" value="ModA"/>
    <property type="match status" value="1"/>
</dbReference>
<dbReference type="AlphaFoldDB" id="A0A448TRL8"/>
<organism evidence="8 9">
    <name type="scientific">Actinobacillus delphinicola</name>
    <dbReference type="NCBI Taxonomy" id="51161"/>
    <lineage>
        <taxon>Bacteria</taxon>
        <taxon>Pseudomonadati</taxon>
        <taxon>Pseudomonadota</taxon>
        <taxon>Gammaproteobacteria</taxon>
        <taxon>Pasteurellales</taxon>
        <taxon>Pasteurellaceae</taxon>
        <taxon>Actinobacillus</taxon>
    </lineage>
</organism>
<gene>
    <name evidence="8" type="primary">modA_1</name>
    <name evidence="8" type="ORF">NCTC12871_00051</name>
</gene>
<evidence type="ECO:0000256" key="7">
    <source>
        <dbReference type="SAM" id="SignalP"/>
    </source>
</evidence>
<dbReference type="RefSeq" id="WP_126597906.1">
    <property type="nucleotide sequence ID" value="NZ_LR134510.1"/>
</dbReference>
<keyword evidence="3 6" id="KW-0479">Metal-binding</keyword>
<dbReference type="CDD" id="cd13536">
    <property type="entry name" value="PBP2_EcModA"/>
    <property type="match status" value="1"/>
</dbReference>
<feature type="binding site" evidence="6">
    <location>
        <position position="60"/>
    </location>
    <ligand>
        <name>molybdate</name>
        <dbReference type="ChEBI" id="CHEBI:36264"/>
    </ligand>
</feature>
<name>A0A448TRL8_9PAST</name>
<sequence>MPFFKKTLIAATFAAVISVSAQAKITVFAASSMTNAIEEATLEFLKSHPKDQISLSFASSSKLARQIENGAPANIYISANQKWMNYLQDKDAIVKDSRIDLVSNSLVMIAPENSKVSKVDLKNPAWVKLLGNSYLAVGDPDAVPAGRYAKEALTYLKDWDAVKAKLARAQNVRVALAYVERGESPLGIVYATDAKMSKQVKIVATFPAESHAKILYPASIIKGQDNKESREFLSYLASAEGKKIFERYGFVAK</sequence>
<dbReference type="SUPFAM" id="SSF53850">
    <property type="entry name" value="Periplasmic binding protein-like II"/>
    <property type="match status" value="1"/>
</dbReference>
<dbReference type="EMBL" id="LR134510">
    <property type="protein sequence ID" value="VEJ08649.1"/>
    <property type="molecule type" value="Genomic_DNA"/>
</dbReference>
<keyword evidence="9" id="KW-1185">Reference proteome</keyword>
<evidence type="ECO:0000256" key="1">
    <source>
        <dbReference type="ARBA" id="ARBA00009175"/>
    </source>
</evidence>
<dbReference type="NCBIfam" id="NF007958">
    <property type="entry name" value="PRK10677.1"/>
    <property type="match status" value="1"/>
</dbReference>
<dbReference type="GO" id="GO:1901359">
    <property type="term" value="F:tungstate binding"/>
    <property type="evidence" value="ECO:0007669"/>
    <property type="project" value="UniProtKB-ARBA"/>
</dbReference>
<feature type="binding site" evidence="6">
    <location>
        <position position="172"/>
    </location>
    <ligand>
        <name>molybdate</name>
        <dbReference type="ChEBI" id="CHEBI:36264"/>
    </ligand>
</feature>
<dbReference type="GO" id="GO:0015689">
    <property type="term" value="P:molybdate ion transport"/>
    <property type="evidence" value="ECO:0007669"/>
    <property type="project" value="InterPro"/>
</dbReference>
<evidence type="ECO:0000256" key="3">
    <source>
        <dbReference type="ARBA" id="ARBA00022723"/>
    </source>
</evidence>
<dbReference type="GO" id="GO:0030288">
    <property type="term" value="C:outer membrane-bounded periplasmic space"/>
    <property type="evidence" value="ECO:0007669"/>
    <property type="project" value="TreeGrafter"/>
</dbReference>
<accession>A0A448TRL8</accession>
<evidence type="ECO:0000256" key="4">
    <source>
        <dbReference type="ARBA" id="ARBA00022729"/>
    </source>
</evidence>
<dbReference type="PANTHER" id="PTHR30632:SF17">
    <property type="entry name" value="MOLYBDATE-BINDING PROTEIN MODA"/>
    <property type="match status" value="1"/>
</dbReference>
<protein>
    <submittedName>
        <fullName evidence="8">Molybdenum ABC transporter periplasmic molybdate-binding protein</fullName>
    </submittedName>
</protein>
<dbReference type="PANTHER" id="PTHR30632">
    <property type="entry name" value="MOLYBDATE-BINDING PERIPLASMIC PROTEIN"/>
    <property type="match status" value="1"/>
</dbReference>
<evidence type="ECO:0000256" key="2">
    <source>
        <dbReference type="ARBA" id="ARBA00022505"/>
    </source>
</evidence>
<feature type="binding site" evidence="6">
    <location>
        <position position="145"/>
    </location>
    <ligand>
        <name>molybdate</name>
        <dbReference type="ChEBI" id="CHEBI:36264"/>
    </ligand>
</feature>
<comment type="similarity">
    <text evidence="1">Belongs to the bacterial solute-binding protein ModA family.</text>
</comment>
<keyword evidence="4 7" id="KW-0732">Signal</keyword>
<dbReference type="KEGG" id="adp:NCTC12871_00051"/>
<evidence type="ECO:0000256" key="5">
    <source>
        <dbReference type="ARBA" id="ARBA00062515"/>
    </source>
</evidence>
<dbReference type="Proteomes" id="UP000279799">
    <property type="component" value="Chromosome"/>
</dbReference>
<feature type="chain" id="PRO_5019350340" evidence="7">
    <location>
        <begin position="24"/>
        <end position="253"/>
    </location>
</feature>
<evidence type="ECO:0000313" key="9">
    <source>
        <dbReference type="Proteomes" id="UP000279799"/>
    </source>
</evidence>
<proteinExistence type="inferred from homology"/>